<evidence type="ECO:0000256" key="2">
    <source>
        <dbReference type="SAM" id="Phobius"/>
    </source>
</evidence>
<proteinExistence type="predicted"/>
<keyword evidence="2" id="KW-1133">Transmembrane helix</keyword>
<dbReference type="InterPro" id="IPR023346">
    <property type="entry name" value="Lysozyme-like_dom_sf"/>
</dbReference>
<accession>A0A1F8C2N7</accession>
<dbReference type="InterPro" id="IPR008258">
    <property type="entry name" value="Transglycosylase_SLT_dom_1"/>
</dbReference>
<gene>
    <name evidence="4" type="ORF">A2975_01955</name>
</gene>
<reference evidence="4 5" key="1">
    <citation type="journal article" date="2016" name="Nat. Commun.">
        <title>Thousands of microbial genomes shed light on interconnected biogeochemical processes in an aquifer system.</title>
        <authorList>
            <person name="Anantharaman K."/>
            <person name="Brown C.T."/>
            <person name="Hug L.A."/>
            <person name="Sharon I."/>
            <person name="Castelle C.J."/>
            <person name="Probst A.J."/>
            <person name="Thomas B.C."/>
            <person name="Singh A."/>
            <person name="Wilkins M.J."/>
            <person name="Karaoz U."/>
            <person name="Brodie E.L."/>
            <person name="Williams K.H."/>
            <person name="Hubbard S.S."/>
            <person name="Banfield J.F."/>
        </authorList>
    </citation>
    <scope>NUCLEOTIDE SEQUENCE [LARGE SCALE GENOMIC DNA]</scope>
</reference>
<dbReference type="Gene3D" id="1.10.530.10">
    <property type="match status" value="1"/>
</dbReference>
<feature type="compositionally biased region" description="Pro residues" evidence="1">
    <location>
        <begin position="67"/>
        <end position="86"/>
    </location>
</feature>
<dbReference type="Pfam" id="PF01464">
    <property type="entry name" value="SLT"/>
    <property type="match status" value="1"/>
</dbReference>
<evidence type="ECO:0000259" key="3">
    <source>
        <dbReference type="Pfam" id="PF01464"/>
    </source>
</evidence>
<evidence type="ECO:0000313" key="4">
    <source>
        <dbReference type="EMBL" id="OGM70522.1"/>
    </source>
</evidence>
<dbReference type="Proteomes" id="UP000178429">
    <property type="component" value="Unassembled WGS sequence"/>
</dbReference>
<organism evidence="4 5">
    <name type="scientific">Candidatus Woesebacteria bacterium RIFCSPLOWO2_01_FULL_44_14</name>
    <dbReference type="NCBI Taxonomy" id="1802525"/>
    <lineage>
        <taxon>Bacteria</taxon>
        <taxon>Candidatus Woeseibacteriota</taxon>
    </lineage>
</organism>
<dbReference type="EMBL" id="MGHL01000004">
    <property type="protein sequence ID" value="OGM70522.1"/>
    <property type="molecule type" value="Genomic_DNA"/>
</dbReference>
<dbReference type="AlphaFoldDB" id="A0A1F8C2N7"/>
<name>A0A1F8C2N7_9BACT</name>
<feature type="domain" description="Transglycosylase SLT" evidence="3">
    <location>
        <begin position="98"/>
        <end position="172"/>
    </location>
</feature>
<sequence>MGELAKYFLFGFFLTSIPATTGALIANSQPPQTQVLAENVEVTQPPLASAELSEDGSPSPKVSQTPEPSPPEASPSQAPTPTPDVWPPADLEPLFTRFASEFSADQNMLEYIANCESHYNPLAINGDYVGMFQFGSLTWQKYRVQIGANPDPTLRTSAEESIKTAAYILARFGGGFWPRCSM</sequence>
<evidence type="ECO:0000313" key="5">
    <source>
        <dbReference type="Proteomes" id="UP000178429"/>
    </source>
</evidence>
<keyword evidence="2" id="KW-0812">Transmembrane</keyword>
<protein>
    <recommendedName>
        <fullName evidence="3">Transglycosylase SLT domain-containing protein</fullName>
    </recommendedName>
</protein>
<feature type="transmembrane region" description="Helical" evidence="2">
    <location>
        <begin position="7"/>
        <end position="26"/>
    </location>
</feature>
<evidence type="ECO:0000256" key="1">
    <source>
        <dbReference type="SAM" id="MobiDB-lite"/>
    </source>
</evidence>
<dbReference type="STRING" id="1802525.A2975_01955"/>
<dbReference type="SUPFAM" id="SSF53955">
    <property type="entry name" value="Lysozyme-like"/>
    <property type="match status" value="1"/>
</dbReference>
<feature type="region of interest" description="Disordered" evidence="1">
    <location>
        <begin position="48"/>
        <end position="87"/>
    </location>
</feature>
<comment type="caution">
    <text evidence="4">The sequence shown here is derived from an EMBL/GenBank/DDBJ whole genome shotgun (WGS) entry which is preliminary data.</text>
</comment>
<keyword evidence="2" id="KW-0472">Membrane</keyword>